<evidence type="ECO:0000256" key="6">
    <source>
        <dbReference type="ARBA" id="ARBA00023002"/>
    </source>
</evidence>
<evidence type="ECO:0000256" key="7">
    <source>
        <dbReference type="ARBA" id="ARBA00023004"/>
    </source>
</evidence>
<dbReference type="GO" id="GO:0005506">
    <property type="term" value="F:iron ion binding"/>
    <property type="evidence" value="ECO:0007669"/>
    <property type="project" value="InterPro"/>
</dbReference>
<evidence type="ECO:0000256" key="10">
    <source>
        <dbReference type="RuleBase" id="RU000461"/>
    </source>
</evidence>
<evidence type="ECO:0000256" key="11">
    <source>
        <dbReference type="SAM" id="SignalP"/>
    </source>
</evidence>
<sequence>MAFSLLDSCLAALALVLLLASLSRKKRPVPPGPRGLPVLGNLFDIPKKESWQVYLDWGKQYNSEILYMNAGGKPMFILNSIKVIQDLLVRRSNIYSDRPRSTMLDELIGTSWLMPFMNKDNKWKGRVNHPPQASVCSFFGLEHRQLFRREFDNLAGSTANKNHEVQAARRLLQRLLTSSDHEGELRLASVDVILSITYGITPTNFEHPFITTPEQINEIFADVARGGYLVDAFPFLKYLPKWFPGVKFHETGERGKALAIDLLMGPYKEVKSQVENGTAVSSVASRFLYAVQEGADTSEGEIDAMRSVMANAYLGGADTTVCALYNFTTAMALYPHVQKKAQKVLDDLLSGQRLPEFSDFGSVPYLAAVVNEVLRWHPVTPFAIYHASNQDDTYNGYFIPKGSYMIANSWAILRDESIFGPDTDKFIPERFMKDDANAPGPDLSDVDLAFGFGRRACPGRLMARDTLWVMAAHILTAYDITDPVDKDGNKLTADSPMEWSNAMVSFPPHLRVTFKRRIPESMIQDALLT</sequence>
<keyword evidence="13" id="KW-1185">Reference proteome</keyword>
<dbReference type="EMBL" id="JANKHO010000231">
    <property type="protein sequence ID" value="KAJ3512864.1"/>
    <property type="molecule type" value="Genomic_DNA"/>
</dbReference>
<dbReference type="Pfam" id="PF00067">
    <property type="entry name" value="p450"/>
    <property type="match status" value="1"/>
</dbReference>
<evidence type="ECO:0008006" key="14">
    <source>
        <dbReference type="Google" id="ProtNLM"/>
    </source>
</evidence>
<comment type="similarity">
    <text evidence="3 10">Belongs to the cytochrome P450 family.</text>
</comment>
<dbReference type="PROSITE" id="PS00086">
    <property type="entry name" value="CYTOCHROME_P450"/>
    <property type="match status" value="1"/>
</dbReference>
<dbReference type="OrthoDB" id="1055148at2759"/>
<evidence type="ECO:0000256" key="4">
    <source>
        <dbReference type="ARBA" id="ARBA00022617"/>
    </source>
</evidence>
<dbReference type="InterPro" id="IPR050364">
    <property type="entry name" value="Cytochrome_P450_fung"/>
</dbReference>
<dbReference type="Gene3D" id="1.10.630.10">
    <property type="entry name" value="Cytochrome P450"/>
    <property type="match status" value="1"/>
</dbReference>
<feature type="signal peptide" evidence="11">
    <location>
        <begin position="1"/>
        <end position="25"/>
    </location>
</feature>
<dbReference type="InterPro" id="IPR001128">
    <property type="entry name" value="Cyt_P450"/>
</dbReference>
<evidence type="ECO:0000256" key="2">
    <source>
        <dbReference type="ARBA" id="ARBA00005179"/>
    </source>
</evidence>
<dbReference type="InterPro" id="IPR017972">
    <property type="entry name" value="Cyt_P450_CS"/>
</dbReference>
<keyword evidence="5 9" id="KW-0479">Metal-binding</keyword>
<keyword evidence="6 10" id="KW-0560">Oxidoreductase</keyword>
<reference evidence="12" key="1">
    <citation type="submission" date="2022-07" db="EMBL/GenBank/DDBJ databases">
        <title>Genome Sequence of Agrocybe chaxingu.</title>
        <authorList>
            <person name="Buettner E."/>
        </authorList>
    </citation>
    <scope>NUCLEOTIDE SEQUENCE</scope>
    <source>
        <strain evidence="12">MP-N11</strain>
    </source>
</reference>
<dbReference type="InterPro" id="IPR036396">
    <property type="entry name" value="Cyt_P450_sf"/>
</dbReference>
<comment type="cofactor">
    <cofactor evidence="1 9">
        <name>heme</name>
        <dbReference type="ChEBI" id="CHEBI:30413"/>
    </cofactor>
</comment>
<dbReference type="GO" id="GO:0020037">
    <property type="term" value="F:heme binding"/>
    <property type="evidence" value="ECO:0007669"/>
    <property type="project" value="InterPro"/>
</dbReference>
<organism evidence="12 13">
    <name type="scientific">Agrocybe chaxingu</name>
    <dbReference type="NCBI Taxonomy" id="84603"/>
    <lineage>
        <taxon>Eukaryota</taxon>
        <taxon>Fungi</taxon>
        <taxon>Dikarya</taxon>
        <taxon>Basidiomycota</taxon>
        <taxon>Agaricomycotina</taxon>
        <taxon>Agaricomycetes</taxon>
        <taxon>Agaricomycetidae</taxon>
        <taxon>Agaricales</taxon>
        <taxon>Agaricineae</taxon>
        <taxon>Strophariaceae</taxon>
        <taxon>Agrocybe</taxon>
    </lineage>
</organism>
<evidence type="ECO:0000313" key="13">
    <source>
        <dbReference type="Proteomes" id="UP001148786"/>
    </source>
</evidence>
<comment type="pathway">
    <text evidence="2">Secondary metabolite biosynthesis.</text>
</comment>
<feature type="binding site" description="axial binding residue" evidence="9">
    <location>
        <position position="457"/>
    </location>
    <ligand>
        <name>heme</name>
        <dbReference type="ChEBI" id="CHEBI:30413"/>
    </ligand>
    <ligandPart>
        <name>Fe</name>
        <dbReference type="ChEBI" id="CHEBI:18248"/>
    </ligandPart>
</feature>
<evidence type="ECO:0000313" key="12">
    <source>
        <dbReference type="EMBL" id="KAJ3512864.1"/>
    </source>
</evidence>
<evidence type="ECO:0000256" key="5">
    <source>
        <dbReference type="ARBA" id="ARBA00022723"/>
    </source>
</evidence>
<protein>
    <recommendedName>
        <fullName evidence="14">Cytochrome P450</fullName>
    </recommendedName>
</protein>
<dbReference type="PANTHER" id="PTHR46300">
    <property type="entry name" value="P450, PUTATIVE (EUROFUNG)-RELATED-RELATED"/>
    <property type="match status" value="1"/>
</dbReference>
<evidence type="ECO:0000256" key="9">
    <source>
        <dbReference type="PIRSR" id="PIRSR602401-1"/>
    </source>
</evidence>
<keyword evidence="4 9" id="KW-0349">Heme</keyword>
<keyword evidence="7 9" id="KW-0408">Iron</keyword>
<dbReference type="GO" id="GO:0016705">
    <property type="term" value="F:oxidoreductase activity, acting on paired donors, with incorporation or reduction of molecular oxygen"/>
    <property type="evidence" value="ECO:0007669"/>
    <property type="project" value="InterPro"/>
</dbReference>
<dbReference type="PRINTS" id="PR00463">
    <property type="entry name" value="EP450I"/>
</dbReference>
<comment type="caution">
    <text evidence="12">The sequence shown here is derived from an EMBL/GenBank/DDBJ whole genome shotgun (WGS) entry which is preliminary data.</text>
</comment>
<dbReference type="Proteomes" id="UP001148786">
    <property type="component" value="Unassembled WGS sequence"/>
</dbReference>
<dbReference type="GO" id="GO:0004497">
    <property type="term" value="F:monooxygenase activity"/>
    <property type="evidence" value="ECO:0007669"/>
    <property type="project" value="UniProtKB-KW"/>
</dbReference>
<dbReference type="AlphaFoldDB" id="A0A9W8KBA3"/>
<evidence type="ECO:0000256" key="1">
    <source>
        <dbReference type="ARBA" id="ARBA00001971"/>
    </source>
</evidence>
<keyword evidence="11" id="KW-0732">Signal</keyword>
<dbReference type="CDD" id="cd11065">
    <property type="entry name" value="CYP64-like"/>
    <property type="match status" value="1"/>
</dbReference>
<name>A0A9W8KBA3_9AGAR</name>
<evidence type="ECO:0000256" key="8">
    <source>
        <dbReference type="ARBA" id="ARBA00023033"/>
    </source>
</evidence>
<dbReference type="InterPro" id="IPR002401">
    <property type="entry name" value="Cyt_P450_E_grp-I"/>
</dbReference>
<dbReference type="SUPFAM" id="SSF48264">
    <property type="entry name" value="Cytochrome P450"/>
    <property type="match status" value="1"/>
</dbReference>
<accession>A0A9W8KBA3</accession>
<dbReference type="PRINTS" id="PR00385">
    <property type="entry name" value="P450"/>
</dbReference>
<keyword evidence="8 10" id="KW-0503">Monooxygenase</keyword>
<feature type="chain" id="PRO_5040914326" description="Cytochrome P450" evidence="11">
    <location>
        <begin position="26"/>
        <end position="529"/>
    </location>
</feature>
<gene>
    <name evidence="12" type="ORF">NLJ89_g3271</name>
</gene>
<evidence type="ECO:0000256" key="3">
    <source>
        <dbReference type="ARBA" id="ARBA00010617"/>
    </source>
</evidence>
<proteinExistence type="inferred from homology"/>